<sequence>MSGGPFGKPLFGTPAVAPIGGDNALNGDSSGKNETPVDQNQPKRFTFKKSALSSVADNMWKKSQSVFNTDQKSTPVQLEKKTLNDVLGKAVADKEKKEAEEKPSVIFGSQVKEKVLGEIPTTDEPASSTSTSTEVPKSSLTQEATAESTTKFREESANAAEALKREKEKHLAEEVEVKTGEEGDRNICQAACKLHAFDKEKKVWVERGLCQLRINKRQEDTETHYRIVARSTGNQRVIINSKIFSDMFLERVDRKRIKLSATGPDCDAPQIFLVSLNFSKTDQTAETVFNHLENCLATETPAEQRKRKASEQHAENSESDSKLQNKREKVVDEEEETETTTESTEADTSKPTDEGEDGSENDGSCQGTSSESKDSTQDTSGETETAA</sequence>
<dbReference type="PROSITE" id="PS50196">
    <property type="entry name" value="RANBD1"/>
    <property type="match status" value="1"/>
</dbReference>
<feature type="domain" description="RanBD1" evidence="4">
    <location>
        <begin position="164"/>
        <end position="250"/>
    </location>
</feature>
<evidence type="ECO:0000256" key="1">
    <source>
        <dbReference type="ARBA" id="ARBA00004123"/>
    </source>
</evidence>
<dbReference type="EMBL" id="CATQJA010002709">
    <property type="protein sequence ID" value="CAJ0587203.1"/>
    <property type="molecule type" value="Genomic_DNA"/>
</dbReference>
<name>A0AA36DH92_9BILA</name>
<dbReference type="PANTHER" id="PTHR23138">
    <property type="entry name" value="RAN BINDING PROTEIN"/>
    <property type="match status" value="1"/>
</dbReference>
<organism evidence="5 6">
    <name type="scientific">Mesorhabditis spiculigera</name>
    <dbReference type="NCBI Taxonomy" id="96644"/>
    <lineage>
        <taxon>Eukaryota</taxon>
        <taxon>Metazoa</taxon>
        <taxon>Ecdysozoa</taxon>
        <taxon>Nematoda</taxon>
        <taxon>Chromadorea</taxon>
        <taxon>Rhabditida</taxon>
        <taxon>Rhabditina</taxon>
        <taxon>Rhabditomorpha</taxon>
        <taxon>Rhabditoidea</taxon>
        <taxon>Rhabditidae</taxon>
        <taxon>Mesorhabditinae</taxon>
        <taxon>Mesorhabditis</taxon>
    </lineage>
</organism>
<feature type="compositionally biased region" description="Polar residues" evidence="3">
    <location>
        <begin position="361"/>
        <end position="370"/>
    </location>
</feature>
<dbReference type="InterPro" id="IPR000156">
    <property type="entry name" value="Ran_bind_dom"/>
</dbReference>
<feature type="region of interest" description="Disordered" evidence="3">
    <location>
        <begin position="93"/>
        <end position="112"/>
    </location>
</feature>
<feature type="region of interest" description="Disordered" evidence="3">
    <location>
        <begin position="1"/>
        <end position="45"/>
    </location>
</feature>
<dbReference type="PANTHER" id="PTHR23138:SF142">
    <property type="entry name" value="RAN-BINDING PROTEIN 3B-RELATED"/>
    <property type="match status" value="1"/>
</dbReference>
<evidence type="ECO:0000256" key="3">
    <source>
        <dbReference type="SAM" id="MobiDB-lite"/>
    </source>
</evidence>
<evidence type="ECO:0000259" key="4">
    <source>
        <dbReference type="PROSITE" id="PS50196"/>
    </source>
</evidence>
<dbReference type="GO" id="GO:0006611">
    <property type="term" value="P:protein export from nucleus"/>
    <property type="evidence" value="ECO:0007669"/>
    <property type="project" value="TreeGrafter"/>
</dbReference>
<evidence type="ECO:0000256" key="2">
    <source>
        <dbReference type="ARBA" id="ARBA00023242"/>
    </source>
</evidence>
<reference evidence="5" key="1">
    <citation type="submission" date="2023-06" db="EMBL/GenBank/DDBJ databases">
        <authorList>
            <person name="Delattre M."/>
        </authorList>
    </citation>
    <scope>NUCLEOTIDE SEQUENCE</scope>
    <source>
        <strain evidence="5">AF72</strain>
    </source>
</reference>
<dbReference type="InterPro" id="IPR011993">
    <property type="entry name" value="PH-like_dom_sf"/>
</dbReference>
<feature type="region of interest" description="Disordered" evidence="3">
    <location>
        <begin position="300"/>
        <end position="387"/>
    </location>
</feature>
<feature type="region of interest" description="Disordered" evidence="3">
    <location>
        <begin position="119"/>
        <end position="149"/>
    </location>
</feature>
<dbReference type="InterPro" id="IPR045255">
    <property type="entry name" value="RanBP1-like"/>
</dbReference>
<feature type="compositionally biased region" description="Basic and acidic residues" evidence="3">
    <location>
        <begin position="309"/>
        <end position="330"/>
    </location>
</feature>
<keyword evidence="6" id="KW-1185">Reference proteome</keyword>
<dbReference type="GO" id="GO:0005634">
    <property type="term" value="C:nucleus"/>
    <property type="evidence" value="ECO:0007669"/>
    <property type="project" value="UniProtKB-SubCell"/>
</dbReference>
<dbReference type="Gene3D" id="2.30.29.30">
    <property type="entry name" value="Pleckstrin-homology domain (PH domain)/Phosphotyrosine-binding domain (PTB)"/>
    <property type="match status" value="1"/>
</dbReference>
<gene>
    <name evidence="5" type="ORF">MSPICULIGERA_LOCUS25180</name>
</gene>
<feature type="compositionally biased region" description="Polar residues" evidence="3">
    <location>
        <begin position="377"/>
        <end position="387"/>
    </location>
</feature>
<dbReference type="SMART" id="SM00160">
    <property type="entry name" value="RanBD"/>
    <property type="match status" value="1"/>
</dbReference>
<comment type="caution">
    <text evidence="5">The sequence shown here is derived from an EMBL/GenBank/DDBJ whole genome shotgun (WGS) entry which is preliminary data.</text>
</comment>
<accession>A0AA36DH92</accession>
<dbReference type="AlphaFoldDB" id="A0AA36DH92"/>
<proteinExistence type="predicted"/>
<feature type="compositionally biased region" description="Basic and acidic residues" evidence="3">
    <location>
        <begin position="93"/>
        <end position="103"/>
    </location>
</feature>
<keyword evidence="2" id="KW-0539">Nucleus</keyword>
<comment type="subcellular location">
    <subcellularLocation>
        <location evidence="1">Nucleus</location>
    </subcellularLocation>
</comment>
<evidence type="ECO:0000313" key="5">
    <source>
        <dbReference type="EMBL" id="CAJ0587203.1"/>
    </source>
</evidence>
<dbReference type="SUPFAM" id="SSF50729">
    <property type="entry name" value="PH domain-like"/>
    <property type="match status" value="1"/>
</dbReference>
<feature type="compositionally biased region" description="Polar residues" evidence="3">
    <location>
        <begin position="26"/>
        <end position="43"/>
    </location>
</feature>
<dbReference type="Proteomes" id="UP001177023">
    <property type="component" value="Unassembled WGS sequence"/>
</dbReference>
<feature type="compositionally biased region" description="Polar residues" evidence="3">
    <location>
        <begin position="124"/>
        <end position="149"/>
    </location>
</feature>
<dbReference type="CDD" id="cd13180">
    <property type="entry name" value="RanBD_RanBP3"/>
    <property type="match status" value="1"/>
</dbReference>
<evidence type="ECO:0000313" key="6">
    <source>
        <dbReference type="Proteomes" id="UP001177023"/>
    </source>
</evidence>
<dbReference type="Pfam" id="PF00638">
    <property type="entry name" value="Ran_BP1"/>
    <property type="match status" value="1"/>
</dbReference>
<feature type="non-terminal residue" evidence="5">
    <location>
        <position position="1"/>
    </location>
</feature>
<protein>
    <recommendedName>
        <fullName evidence="4">RanBD1 domain-containing protein</fullName>
    </recommendedName>
</protein>